<evidence type="ECO:0000313" key="3">
    <source>
        <dbReference type="Proteomes" id="UP001210678"/>
    </source>
</evidence>
<proteinExistence type="predicted"/>
<dbReference type="InterPro" id="IPR029062">
    <property type="entry name" value="Class_I_gatase-like"/>
</dbReference>
<evidence type="ECO:0000313" key="2">
    <source>
        <dbReference type="EMBL" id="MDB1122795.1"/>
    </source>
</evidence>
<dbReference type="InterPro" id="IPR017926">
    <property type="entry name" value="GATASE"/>
</dbReference>
<dbReference type="PANTHER" id="PTHR42695">
    <property type="entry name" value="GLUTAMINE AMIDOTRANSFERASE YLR126C-RELATED"/>
    <property type="match status" value="1"/>
</dbReference>
<reference evidence="2 3" key="1">
    <citation type="submission" date="2023-01" db="EMBL/GenBank/DDBJ databases">
        <title>Vibrio sp. KJ40-1 sp.nov, isolated from marine algae.</title>
        <authorList>
            <person name="Butt M."/>
            <person name="Kim J.M.J."/>
            <person name="Jeon C.O.C."/>
        </authorList>
    </citation>
    <scope>NUCLEOTIDE SEQUENCE [LARGE SCALE GENOMIC DNA]</scope>
    <source>
        <strain evidence="2 3">KJ40-1</strain>
    </source>
</reference>
<comment type="caution">
    <text evidence="2">The sequence shown here is derived from an EMBL/GenBank/DDBJ whole genome shotgun (WGS) entry which is preliminary data.</text>
</comment>
<feature type="domain" description="Glutamine amidotransferase" evidence="1">
    <location>
        <begin position="60"/>
        <end position="119"/>
    </location>
</feature>
<dbReference type="RefSeq" id="WP_272132791.1">
    <property type="nucleotide sequence ID" value="NZ_JAQLOI010000001.1"/>
</dbReference>
<dbReference type="EMBL" id="JAQLOI010000001">
    <property type="protein sequence ID" value="MDB1122795.1"/>
    <property type="molecule type" value="Genomic_DNA"/>
</dbReference>
<sequence>MKKLVIVNVGSAPEAQREKFGDFEIWAKNAITYELPCLDRQPIEIIFHDGISSSLPNFDSIAGVIIMGSLSMATEKTNWMQRLSSEISDLINNKIPLLGICFGHQLIAQAMGERLVTTRKVLK</sequence>
<dbReference type="InterPro" id="IPR044992">
    <property type="entry name" value="ChyE-like"/>
</dbReference>
<dbReference type="Proteomes" id="UP001210678">
    <property type="component" value="Unassembled WGS sequence"/>
</dbReference>
<accession>A0ABT4YMP8</accession>
<dbReference type="PANTHER" id="PTHR42695:SF5">
    <property type="entry name" value="GLUTAMINE AMIDOTRANSFERASE YLR126C-RELATED"/>
    <property type="match status" value="1"/>
</dbReference>
<dbReference type="SUPFAM" id="SSF52317">
    <property type="entry name" value="Class I glutamine amidotransferase-like"/>
    <property type="match status" value="1"/>
</dbReference>
<keyword evidence="3" id="KW-1185">Reference proteome</keyword>
<dbReference type="Gene3D" id="3.40.50.880">
    <property type="match status" value="1"/>
</dbReference>
<protein>
    <recommendedName>
        <fullName evidence="1">Glutamine amidotransferase domain-containing protein</fullName>
    </recommendedName>
</protein>
<name>A0ABT4YMP8_9VIBR</name>
<dbReference type="PROSITE" id="PS51273">
    <property type="entry name" value="GATASE_TYPE_1"/>
    <property type="match status" value="1"/>
</dbReference>
<evidence type="ECO:0000259" key="1">
    <source>
        <dbReference type="Pfam" id="PF00117"/>
    </source>
</evidence>
<gene>
    <name evidence="2" type="ORF">PGX00_03415</name>
</gene>
<dbReference type="Pfam" id="PF00117">
    <property type="entry name" value="GATase"/>
    <property type="match status" value="1"/>
</dbReference>
<organism evidence="2 3">
    <name type="scientific">Vibrio algarum</name>
    <dbReference type="NCBI Taxonomy" id="3020714"/>
    <lineage>
        <taxon>Bacteria</taxon>
        <taxon>Pseudomonadati</taxon>
        <taxon>Pseudomonadota</taxon>
        <taxon>Gammaproteobacteria</taxon>
        <taxon>Vibrionales</taxon>
        <taxon>Vibrionaceae</taxon>
        <taxon>Vibrio</taxon>
    </lineage>
</organism>